<sequence length="161" mass="18106">MALQNYIALKGGRRQVSKEDRKLVLTRAVLLPRSRPVLHPPGHPPSQIDLLLHVLELTMAPSHRARVQRVGEHFFVAVMEGRDVGRELGFAPLNEDTRRVILVQLADCRSYVKTLHRMHIHMHSVTLVPGTALGTDRDVGACHPRSCRSSSIACRRSFPRC</sequence>
<name>A0A166LXF3_9AGAM</name>
<reference evidence="1 2" key="1">
    <citation type="journal article" date="2016" name="Mol. Biol. Evol.">
        <title>Comparative Genomics of Early-Diverging Mushroom-Forming Fungi Provides Insights into the Origins of Lignocellulose Decay Capabilities.</title>
        <authorList>
            <person name="Nagy L.G."/>
            <person name="Riley R."/>
            <person name="Tritt A."/>
            <person name="Adam C."/>
            <person name="Daum C."/>
            <person name="Floudas D."/>
            <person name="Sun H."/>
            <person name="Yadav J.S."/>
            <person name="Pangilinan J."/>
            <person name="Larsson K.H."/>
            <person name="Matsuura K."/>
            <person name="Barry K."/>
            <person name="Labutti K."/>
            <person name="Kuo R."/>
            <person name="Ohm R.A."/>
            <person name="Bhattacharya S.S."/>
            <person name="Shirouzu T."/>
            <person name="Yoshinaga Y."/>
            <person name="Martin F.M."/>
            <person name="Grigoriev I.V."/>
            <person name="Hibbett D.S."/>
        </authorList>
    </citation>
    <scope>NUCLEOTIDE SEQUENCE [LARGE SCALE GENOMIC DNA]</scope>
    <source>
        <strain evidence="1 2">CBS 109695</strain>
    </source>
</reference>
<evidence type="ECO:0000313" key="1">
    <source>
        <dbReference type="EMBL" id="KZP23419.1"/>
    </source>
</evidence>
<dbReference type="OrthoDB" id="276261at2759"/>
<organism evidence="1 2">
    <name type="scientific">Athelia psychrophila</name>
    <dbReference type="NCBI Taxonomy" id="1759441"/>
    <lineage>
        <taxon>Eukaryota</taxon>
        <taxon>Fungi</taxon>
        <taxon>Dikarya</taxon>
        <taxon>Basidiomycota</taxon>
        <taxon>Agaricomycotina</taxon>
        <taxon>Agaricomycetes</taxon>
        <taxon>Agaricomycetidae</taxon>
        <taxon>Atheliales</taxon>
        <taxon>Atheliaceae</taxon>
        <taxon>Athelia</taxon>
    </lineage>
</organism>
<dbReference type="Proteomes" id="UP000076532">
    <property type="component" value="Unassembled WGS sequence"/>
</dbReference>
<proteinExistence type="predicted"/>
<dbReference type="EMBL" id="KV417532">
    <property type="protein sequence ID" value="KZP23419.1"/>
    <property type="molecule type" value="Genomic_DNA"/>
</dbReference>
<dbReference type="STRING" id="436010.A0A166LXF3"/>
<protein>
    <submittedName>
        <fullName evidence="1">Uncharacterized protein</fullName>
    </submittedName>
</protein>
<keyword evidence="2" id="KW-1185">Reference proteome</keyword>
<gene>
    <name evidence="1" type="ORF">FIBSPDRAFT_455967</name>
</gene>
<accession>A0A166LXF3</accession>
<dbReference type="AlphaFoldDB" id="A0A166LXF3"/>
<evidence type="ECO:0000313" key="2">
    <source>
        <dbReference type="Proteomes" id="UP000076532"/>
    </source>
</evidence>